<keyword evidence="4" id="KW-1185">Reference proteome</keyword>
<evidence type="ECO:0000256" key="1">
    <source>
        <dbReference type="SAM" id="MobiDB-lite"/>
    </source>
</evidence>
<evidence type="ECO:0000313" key="4">
    <source>
        <dbReference type="Proteomes" id="UP001217089"/>
    </source>
</evidence>
<dbReference type="Pfam" id="PF00443">
    <property type="entry name" value="UCH"/>
    <property type="match status" value="1"/>
</dbReference>
<dbReference type="InterPro" id="IPR038765">
    <property type="entry name" value="Papain-like_cys_pep_sf"/>
</dbReference>
<dbReference type="InterPro" id="IPR049407">
    <property type="entry name" value="Usp38-like_N"/>
</dbReference>
<dbReference type="SUPFAM" id="SSF54001">
    <property type="entry name" value="Cysteine proteinases"/>
    <property type="match status" value="1"/>
</dbReference>
<feature type="region of interest" description="Disordered" evidence="1">
    <location>
        <begin position="503"/>
        <end position="554"/>
    </location>
</feature>
<dbReference type="PROSITE" id="PS00972">
    <property type="entry name" value="USP_1"/>
    <property type="match status" value="1"/>
</dbReference>
<dbReference type="PANTHER" id="PTHR24006">
    <property type="entry name" value="UBIQUITIN CARBOXYL-TERMINAL HYDROLASE"/>
    <property type="match status" value="1"/>
</dbReference>
<dbReference type="PROSITE" id="PS50235">
    <property type="entry name" value="USP_3"/>
    <property type="match status" value="1"/>
</dbReference>
<dbReference type="Gene3D" id="3.90.70.10">
    <property type="entry name" value="Cysteine proteinases"/>
    <property type="match status" value="1"/>
</dbReference>
<dbReference type="PANTHER" id="PTHR24006:SF908">
    <property type="entry name" value="DEUBIQUITINATING APOPTOTIC INHIBITOR, ISOFORM A"/>
    <property type="match status" value="1"/>
</dbReference>
<dbReference type="Pfam" id="PF21246">
    <property type="entry name" value="Usp38-like_N"/>
    <property type="match status" value="1"/>
</dbReference>
<dbReference type="InterPro" id="IPR001394">
    <property type="entry name" value="Peptidase_C19_UCH"/>
</dbReference>
<comment type="caution">
    <text evidence="3">The sequence shown here is derived from an EMBL/GenBank/DDBJ whole genome shotgun (WGS) entry which is preliminary data.</text>
</comment>
<organism evidence="3 4">
    <name type="scientific">Tegillarca granosa</name>
    <name type="common">Malaysian cockle</name>
    <name type="synonym">Anadara granosa</name>
    <dbReference type="NCBI Taxonomy" id="220873"/>
    <lineage>
        <taxon>Eukaryota</taxon>
        <taxon>Metazoa</taxon>
        <taxon>Spiralia</taxon>
        <taxon>Lophotrochozoa</taxon>
        <taxon>Mollusca</taxon>
        <taxon>Bivalvia</taxon>
        <taxon>Autobranchia</taxon>
        <taxon>Pteriomorphia</taxon>
        <taxon>Arcoida</taxon>
        <taxon>Arcoidea</taxon>
        <taxon>Arcidae</taxon>
        <taxon>Tegillarca</taxon>
    </lineage>
</organism>
<sequence>MDEVLSGIISSDYPEKLKKQLIQKIALSGSQPQTVKQIRSVLELTCKWYLEGDSPLALSEGLSVYKSWAKYNLSTFEEFFNRDFVLNLLSTKYKCDDNVPILLQESMKMLQTSAIFTNHQKIIEAKAISYIREHPSIKCLTNFIQFLMEYKECIPKGEFRSRFCISLIHALSICSAPENPELVFQFVKDVEHVAGMIYFIWNSTDSDMVLDSLRAIFGIISTMEDLEPSFCIGSLTQYIPVEMINIVVKSAISDSNIDNSHMTTALFRIIDWLQWPTAKNIDQWIVGFLKGLASVKKFSILISVTETKVEQIVPSLPELVNTLRKENTTESQSFLNKLSDLVHCLVYLHAGFPDLYDPVFETIKEFPSPSVENIKEKITENKWTSQKAEGTNYVVKVTQKSDTGKTGLFNLGNTCYMNSILQALFMCDVFRRSVLAHIPSADEGLIVKLQHVFAFLSQSQRPAYAPMNFSRSSRPPWFTAGHQQDCSEYLKYLLDQIHEQEKEQENMAKKRVNRKRPGSVNTASWYNWNNDDDKQPPPGSCGGGGGGLGGLDTSGARFIF</sequence>
<feature type="domain" description="USP" evidence="2">
    <location>
        <begin position="406"/>
        <end position="560"/>
    </location>
</feature>
<dbReference type="InterPro" id="IPR018200">
    <property type="entry name" value="USP_CS"/>
</dbReference>
<feature type="compositionally biased region" description="Gly residues" evidence="1">
    <location>
        <begin position="540"/>
        <end position="552"/>
    </location>
</feature>
<dbReference type="EMBL" id="JARBDR010000923">
    <property type="protein sequence ID" value="KAJ8298179.1"/>
    <property type="molecule type" value="Genomic_DNA"/>
</dbReference>
<evidence type="ECO:0000313" key="3">
    <source>
        <dbReference type="EMBL" id="KAJ8298179.1"/>
    </source>
</evidence>
<name>A0ABQ9DYN1_TEGGR</name>
<proteinExistence type="predicted"/>
<dbReference type="InterPro" id="IPR050164">
    <property type="entry name" value="Peptidase_C19"/>
</dbReference>
<dbReference type="Proteomes" id="UP001217089">
    <property type="component" value="Unassembled WGS sequence"/>
</dbReference>
<evidence type="ECO:0000259" key="2">
    <source>
        <dbReference type="PROSITE" id="PS50235"/>
    </source>
</evidence>
<accession>A0ABQ9DYN1</accession>
<gene>
    <name evidence="3" type="ORF">KUTeg_024710</name>
</gene>
<reference evidence="3 4" key="1">
    <citation type="submission" date="2022-12" db="EMBL/GenBank/DDBJ databases">
        <title>Chromosome-level genome of Tegillarca granosa.</title>
        <authorList>
            <person name="Kim J."/>
        </authorList>
    </citation>
    <scope>NUCLEOTIDE SEQUENCE [LARGE SCALE GENOMIC DNA]</scope>
    <source>
        <strain evidence="3">Teg-2019</strain>
        <tissue evidence="3">Adductor muscle</tissue>
    </source>
</reference>
<dbReference type="InterPro" id="IPR028889">
    <property type="entry name" value="USP"/>
</dbReference>
<protein>
    <recommendedName>
        <fullName evidence="2">USP domain-containing protein</fullName>
    </recommendedName>
</protein>
<feature type="compositionally biased region" description="Polar residues" evidence="1">
    <location>
        <begin position="519"/>
        <end position="529"/>
    </location>
</feature>